<dbReference type="SUPFAM" id="SSF51905">
    <property type="entry name" value="FAD/NAD(P)-binding domain"/>
    <property type="match status" value="1"/>
</dbReference>
<reference evidence="3" key="1">
    <citation type="journal article" date="2021" name="IMA Fungus">
        <title>Genomic characterization of three marine fungi, including Emericellopsis atlantica sp. nov. with signatures of a generalist lifestyle and marine biomass degradation.</title>
        <authorList>
            <person name="Hagestad O.C."/>
            <person name="Hou L."/>
            <person name="Andersen J.H."/>
            <person name="Hansen E.H."/>
            <person name="Altermark B."/>
            <person name="Li C."/>
            <person name="Kuhnert E."/>
            <person name="Cox R.J."/>
            <person name="Crous P.W."/>
            <person name="Spatafora J.W."/>
            <person name="Lail K."/>
            <person name="Amirebrahimi M."/>
            <person name="Lipzen A."/>
            <person name="Pangilinan J."/>
            <person name="Andreopoulos W."/>
            <person name="Hayes R.D."/>
            <person name="Ng V."/>
            <person name="Grigoriev I.V."/>
            <person name="Jackson S.A."/>
            <person name="Sutton T.D.S."/>
            <person name="Dobson A.D.W."/>
            <person name="Rama T."/>
        </authorList>
    </citation>
    <scope>NUCLEOTIDE SEQUENCE</scope>
    <source>
        <strain evidence="3">TRa3180A</strain>
    </source>
</reference>
<evidence type="ECO:0000313" key="3">
    <source>
        <dbReference type="EMBL" id="KAG9241793.1"/>
    </source>
</evidence>
<dbReference type="GO" id="GO:0005737">
    <property type="term" value="C:cytoplasm"/>
    <property type="evidence" value="ECO:0007669"/>
    <property type="project" value="TreeGrafter"/>
</dbReference>
<keyword evidence="4" id="KW-1185">Reference proteome</keyword>
<proteinExistence type="predicted"/>
<feature type="compositionally biased region" description="Polar residues" evidence="1">
    <location>
        <begin position="1"/>
        <end position="22"/>
    </location>
</feature>
<feature type="region of interest" description="Disordered" evidence="1">
    <location>
        <begin position="1"/>
        <end position="24"/>
    </location>
</feature>
<sequence length="478" mass="51244">MVSQKRSSGQSCLPSPKSTNSFWHREPSEFLTGHHTTPSLPTSADIIIIGSGIAGASAAYHLSKHHDGTKPNIVMLDAREACWGATGRNGGHCRPGLYTSPPDVAAFELRNYTAIKSLIEDNSIACEWKTLPGCHAYMSAAMFAIAVSAVNTLQESAPDLASTVKVITASSQNPSLTDLRVPHAAGAIVLKHSASLWPYKLVAWALEKLIKEGRLNLQTKTPATILQKVDDGWIVHTSPCGMIAAPTVLLCTNAYTSALLPWFEDLIVPVKGEMSALKPPAAMRPASDVHASLDHSYVFRGHGRSTIEQDDYLVQRPFGAFPTQMDGSGGELMFGGGRNVAPSAGVGISDDSSIDPPAAEYLRRELNVVLDLQNDDQELEASYEWSGIMGFSRDGNPWIGEAVEPGTKNTGLWVCAGFTGHGMPNTWLSGAAAADLILGRPASEVDLPGSYLMSEERVVEARKLDEVWLADSKALRDA</sequence>
<dbReference type="Proteomes" id="UP000887226">
    <property type="component" value="Unassembled WGS sequence"/>
</dbReference>
<dbReference type="Gene3D" id="3.30.9.10">
    <property type="entry name" value="D-Amino Acid Oxidase, subunit A, domain 2"/>
    <property type="match status" value="1"/>
</dbReference>
<evidence type="ECO:0000313" key="4">
    <source>
        <dbReference type="Proteomes" id="UP000887226"/>
    </source>
</evidence>
<dbReference type="Pfam" id="PF01266">
    <property type="entry name" value="DAO"/>
    <property type="match status" value="1"/>
</dbReference>
<dbReference type="InterPro" id="IPR036188">
    <property type="entry name" value="FAD/NAD-bd_sf"/>
</dbReference>
<gene>
    <name evidence="3" type="ORF">BJ878DRAFT_208787</name>
</gene>
<evidence type="ECO:0000259" key="2">
    <source>
        <dbReference type="Pfam" id="PF01266"/>
    </source>
</evidence>
<dbReference type="EMBL" id="MU254155">
    <property type="protein sequence ID" value="KAG9241793.1"/>
    <property type="molecule type" value="Genomic_DNA"/>
</dbReference>
<comment type="caution">
    <text evidence="3">The sequence shown here is derived from an EMBL/GenBank/DDBJ whole genome shotgun (WGS) entry which is preliminary data.</text>
</comment>
<dbReference type="InterPro" id="IPR006076">
    <property type="entry name" value="FAD-dep_OxRdtase"/>
</dbReference>
<evidence type="ECO:0000256" key="1">
    <source>
        <dbReference type="SAM" id="MobiDB-lite"/>
    </source>
</evidence>
<name>A0A9P7YXF4_9HELO</name>
<dbReference type="OrthoDB" id="429143at2759"/>
<protein>
    <submittedName>
        <fullName evidence="3">FAD dependent oxidoreductase-like protein</fullName>
    </submittedName>
</protein>
<dbReference type="PANTHER" id="PTHR13847">
    <property type="entry name" value="SARCOSINE DEHYDROGENASE-RELATED"/>
    <property type="match status" value="1"/>
</dbReference>
<dbReference type="PANTHER" id="PTHR13847:SF129">
    <property type="entry name" value="FAD DEPENDENT OXIDOREDUCTASE"/>
    <property type="match status" value="1"/>
</dbReference>
<organism evidence="3 4">
    <name type="scientific">Calycina marina</name>
    <dbReference type="NCBI Taxonomy" id="1763456"/>
    <lineage>
        <taxon>Eukaryota</taxon>
        <taxon>Fungi</taxon>
        <taxon>Dikarya</taxon>
        <taxon>Ascomycota</taxon>
        <taxon>Pezizomycotina</taxon>
        <taxon>Leotiomycetes</taxon>
        <taxon>Helotiales</taxon>
        <taxon>Pezizellaceae</taxon>
        <taxon>Calycina</taxon>
    </lineage>
</organism>
<dbReference type="Gene3D" id="3.50.50.60">
    <property type="entry name" value="FAD/NAD(P)-binding domain"/>
    <property type="match status" value="1"/>
</dbReference>
<accession>A0A9P7YXF4</accession>
<dbReference type="AlphaFoldDB" id="A0A9P7YXF4"/>
<feature type="domain" description="FAD dependent oxidoreductase" evidence="2">
    <location>
        <begin position="45"/>
        <end position="436"/>
    </location>
</feature>